<evidence type="ECO:0000313" key="2">
    <source>
        <dbReference type="Proteomes" id="UP000053480"/>
    </source>
</evidence>
<keyword evidence="1" id="KW-0540">Nuclease</keyword>
<comment type="caution">
    <text evidence="1">The sequence shown here is derived from an EMBL/GenBank/DDBJ whole genome shotgun (WGS) entry which is preliminary data.</text>
</comment>
<sequence length="490" mass="54897">MSVVDYLSKMPPQEFEKFVATVLLPKLGFKDVKWVGGPSDRGADVLAKLEEIDGIHSYVIQVKRYTNTKVGEQTVMLLHSTMQALNCDRGIVITTSDFTVDAVEVAKKLGVRLINGLQLAKLIQQYQVPIPLTAPQEQAEEEDRAPVPQEELVEEKVEDSFYSRLDPEDALAKAKDAVKSLGNAKLKSVEAVMRRLYVYQVKATYFDYEDRRRRSKTFSIAVDDDGENMTHVLEYLIYKRIEASKVNYVRNEVDAKKLAEAAERIVRSQIDSPIIEVSKELKKRTWYLEEYKATFYVGLTEVVASVREDTVIVAVKPIDENALKEVAMREVKKVTSPKGQFKVARTQEGYEVSYEDEDYVVRLKYDDVGTLLQRFVSVTQSNAVKLALTKVKGEVVKVEGYTVFINAESLYSCKVDPSGAQVDCSVVGVSKEEALKVAMEAFTEETKSTPKSAKATLKENWVVEVEGVTGRAVVEISLGGKVLSLKKEAN</sequence>
<protein>
    <submittedName>
        <fullName evidence="1">Restriction endonuclease</fullName>
    </submittedName>
</protein>
<dbReference type="EMBL" id="JZWS03000010">
    <property type="protein sequence ID" value="MEW9492011.1"/>
    <property type="molecule type" value="Genomic_DNA"/>
</dbReference>
<evidence type="ECO:0000313" key="1">
    <source>
        <dbReference type="EMBL" id="MEW9492011.1"/>
    </source>
</evidence>
<keyword evidence="1" id="KW-0378">Hydrolase</keyword>
<reference evidence="1" key="1">
    <citation type="submission" date="2024-07" db="EMBL/GenBank/DDBJ databases">
        <title>Metagenome and Metagenome-Assembled Genomes of Archaea from a hot spring from the geothermal field of Los Azufres, Mexico.</title>
        <authorList>
            <person name="Marin-Paredes R."/>
            <person name="Martinez-Romero E."/>
            <person name="Servin-Garciduenas L.E."/>
        </authorList>
    </citation>
    <scope>NUCLEOTIDE SEQUENCE</scope>
    <source>
        <strain evidence="1">AZ1-454</strain>
    </source>
</reference>
<proteinExistence type="predicted"/>
<keyword evidence="1" id="KW-0255">Endonuclease</keyword>
<gene>
    <name evidence="1" type="ORF">TQ35_0007425</name>
</gene>
<organism evidence="1 2">
    <name type="scientific">Candidatus Aramenus sulfurataquae</name>
    <dbReference type="NCBI Taxonomy" id="1326980"/>
    <lineage>
        <taxon>Archaea</taxon>
        <taxon>Thermoproteota</taxon>
        <taxon>Thermoprotei</taxon>
        <taxon>Sulfolobales</taxon>
        <taxon>Sulfolobaceae</taxon>
        <taxon>Candidatus Aramenus</taxon>
    </lineage>
</organism>
<dbReference type="Proteomes" id="UP000053480">
    <property type="component" value="Unassembled WGS sequence"/>
</dbReference>
<name>A0ACC6TQM0_9CREN</name>
<accession>A0ACC6TQM0</accession>